<dbReference type="HOGENOM" id="CLU_123010_1_0_1"/>
<feature type="compositionally biased region" description="Low complexity" evidence="7">
    <location>
        <begin position="102"/>
        <end position="118"/>
    </location>
</feature>
<organism evidence="8 9">
    <name type="scientific">Megaselia scalaris</name>
    <name type="common">Humpbacked fly</name>
    <name type="synonym">Phora scalaris</name>
    <dbReference type="NCBI Taxonomy" id="36166"/>
    <lineage>
        <taxon>Eukaryota</taxon>
        <taxon>Metazoa</taxon>
        <taxon>Ecdysozoa</taxon>
        <taxon>Arthropoda</taxon>
        <taxon>Hexapoda</taxon>
        <taxon>Insecta</taxon>
        <taxon>Pterygota</taxon>
        <taxon>Neoptera</taxon>
        <taxon>Endopterygota</taxon>
        <taxon>Diptera</taxon>
        <taxon>Brachycera</taxon>
        <taxon>Muscomorpha</taxon>
        <taxon>Platypezoidea</taxon>
        <taxon>Phoridae</taxon>
        <taxon>Megaseliini</taxon>
        <taxon>Megaselia</taxon>
    </lineage>
</organism>
<evidence type="ECO:0000256" key="2">
    <source>
        <dbReference type="ARBA" id="ARBA00008186"/>
    </source>
</evidence>
<evidence type="ECO:0000256" key="7">
    <source>
        <dbReference type="SAM" id="MobiDB-lite"/>
    </source>
</evidence>
<name>T1GBN9_MEGSC</name>
<keyword evidence="9" id="KW-1185">Reference proteome</keyword>
<comment type="similarity">
    <text evidence="2 6">Belongs to the Mediator complex subunit 11 family.</text>
</comment>
<gene>
    <name evidence="6" type="primary">MED11</name>
</gene>
<sequence length="118" mass="13768">MNTNEIFKIPGNALLELSKEKSSQKNAENHTQAFLKNLAQIEKQLSEQINYLSQVSTGHPHEGSSYASAKVLQMAWHRNSQTRERLMELEELRTKYSQVNAQRQQQQQQQMQQQQQNQ</sequence>
<dbReference type="Pfam" id="PF10280">
    <property type="entry name" value="Med11"/>
    <property type="match status" value="1"/>
</dbReference>
<dbReference type="AlphaFoldDB" id="T1GBN9"/>
<keyword evidence="6" id="KW-0805">Transcription regulation</keyword>
<evidence type="ECO:0000256" key="6">
    <source>
        <dbReference type="RuleBase" id="RU364147"/>
    </source>
</evidence>
<keyword evidence="6" id="KW-0010">Activator</keyword>
<comment type="function">
    <text evidence="6">Component of the Mediator complex, a coactivator involved in the regulated transcription of nearly all RNA polymerase II-dependent genes. Mediator functions as a bridge to convey information from gene-specific regulatory proteins to the basal RNA polymerase II transcription machinery. Mediator is recruited to promoters by direct interactions with regulatory proteins and serves as a scaffold for the assembly of a functional pre-initiation complex with RNA polymerase II and the general transcription factors.</text>
</comment>
<dbReference type="EMBL" id="CAQQ02185042">
    <property type="status" value="NOT_ANNOTATED_CDS"/>
    <property type="molecule type" value="Genomic_DNA"/>
</dbReference>
<dbReference type="EnsemblMetazoa" id="MESCA000675-RA">
    <property type="protein sequence ID" value="MESCA000675-PA"/>
    <property type="gene ID" value="MESCA000675"/>
</dbReference>
<feature type="region of interest" description="Disordered" evidence="7">
    <location>
        <begin position="97"/>
        <end position="118"/>
    </location>
</feature>
<dbReference type="Gene3D" id="1.10.287.3490">
    <property type="match status" value="1"/>
</dbReference>
<protein>
    <recommendedName>
        <fullName evidence="3 6">Mediator of RNA polymerase II transcription subunit 11</fullName>
    </recommendedName>
    <alternativeName>
        <fullName evidence="5 6">Mediator complex subunit 11</fullName>
    </alternativeName>
</protein>
<dbReference type="GO" id="GO:0016592">
    <property type="term" value="C:mediator complex"/>
    <property type="evidence" value="ECO:0007669"/>
    <property type="project" value="InterPro"/>
</dbReference>
<evidence type="ECO:0000256" key="4">
    <source>
        <dbReference type="ARBA" id="ARBA00023242"/>
    </source>
</evidence>
<keyword evidence="6" id="KW-0804">Transcription</keyword>
<dbReference type="GO" id="GO:0003712">
    <property type="term" value="F:transcription coregulator activity"/>
    <property type="evidence" value="ECO:0007669"/>
    <property type="project" value="InterPro"/>
</dbReference>
<comment type="subcellular location">
    <subcellularLocation>
        <location evidence="1 6">Nucleus</location>
    </subcellularLocation>
</comment>
<evidence type="ECO:0000256" key="3">
    <source>
        <dbReference type="ARBA" id="ARBA00019621"/>
    </source>
</evidence>
<reference evidence="8" key="2">
    <citation type="submission" date="2015-06" db="UniProtKB">
        <authorList>
            <consortium name="EnsemblMetazoa"/>
        </authorList>
    </citation>
    <scope>IDENTIFICATION</scope>
</reference>
<evidence type="ECO:0000313" key="9">
    <source>
        <dbReference type="Proteomes" id="UP000015102"/>
    </source>
</evidence>
<dbReference type="OMA" id="WHRIQHV"/>
<reference evidence="9" key="1">
    <citation type="submission" date="2013-02" db="EMBL/GenBank/DDBJ databases">
        <authorList>
            <person name="Hughes D."/>
        </authorList>
    </citation>
    <scope>NUCLEOTIDE SEQUENCE</scope>
    <source>
        <strain>Durham</strain>
        <strain evidence="9">NC isolate 2 -- Noor lab</strain>
    </source>
</reference>
<dbReference type="STRING" id="36166.T1GBN9"/>
<accession>T1GBN9</accession>
<dbReference type="Proteomes" id="UP000015102">
    <property type="component" value="Unassembled WGS sequence"/>
</dbReference>
<keyword evidence="4 6" id="KW-0539">Nucleus</keyword>
<evidence type="ECO:0000256" key="5">
    <source>
        <dbReference type="ARBA" id="ARBA00032011"/>
    </source>
</evidence>
<dbReference type="InterPro" id="IPR019404">
    <property type="entry name" value="Mediator_Med11"/>
</dbReference>
<comment type="subunit">
    <text evidence="6">Component of the Mediator complex.</text>
</comment>
<dbReference type="GO" id="GO:0006357">
    <property type="term" value="P:regulation of transcription by RNA polymerase II"/>
    <property type="evidence" value="ECO:0007669"/>
    <property type="project" value="InterPro"/>
</dbReference>
<evidence type="ECO:0000313" key="8">
    <source>
        <dbReference type="EnsemblMetazoa" id="MESCA000675-PA"/>
    </source>
</evidence>
<evidence type="ECO:0000256" key="1">
    <source>
        <dbReference type="ARBA" id="ARBA00004123"/>
    </source>
</evidence>
<dbReference type="PANTHER" id="PTHR22890">
    <property type="entry name" value="MEDIATOR OF RNA POLYMERASE II TRANSCRIPTION SUBUNIT 11"/>
    <property type="match status" value="1"/>
</dbReference>
<proteinExistence type="inferred from homology"/>